<dbReference type="GO" id="GO:0005739">
    <property type="term" value="C:mitochondrion"/>
    <property type="evidence" value="ECO:0007669"/>
    <property type="project" value="TreeGrafter"/>
</dbReference>
<dbReference type="GO" id="GO:0019171">
    <property type="term" value="F:(3R)-hydroxyacyl-[acyl-carrier-protein] dehydratase activity"/>
    <property type="evidence" value="ECO:0007669"/>
    <property type="project" value="TreeGrafter"/>
</dbReference>
<gene>
    <name evidence="2" type="ORF">N0F65_012369</name>
</gene>
<dbReference type="Proteomes" id="UP001146120">
    <property type="component" value="Unassembled WGS sequence"/>
</dbReference>
<accession>A0AAV2YU98</accession>
<evidence type="ECO:0000259" key="1">
    <source>
        <dbReference type="Pfam" id="PF01575"/>
    </source>
</evidence>
<proteinExistence type="predicted"/>
<keyword evidence="3" id="KW-1185">Reference proteome</keyword>
<reference evidence="2" key="1">
    <citation type="submission" date="2022-11" db="EMBL/GenBank/DDBJ databases">
        <authorList>
            <person name="Morgan W.R."/>
            <person name="Tartar A."/>
        </authorList>
    </citation>
    <scope>NUCLEOTIDE SEQUENCE</scope>
    <source>
        <strain evidence="2">ARSEF 373</strain>
    </source>
</reference>
<dbReference type="GO" id="GO:0005835">
    <property type="term" value="C:fatty acid synthase complex"/>
    <property type="evidence" value="ECO:0007669"/>
    <property type="project" value="InterPro"/>
</dbReference>
<dbReference type="PRINTS" id="PR01483">
    <property type="entry name" value="FASYNTHASE"/>
</dbReference>
<sequence>MSLPVGAIPALDVDAHVTHTFSLADTTRFAALNGDSNPIHTDVAFALAAGHPAPIVQGMLSASLFATIFGKTIPGAVYVAQAFRWRQPLLVDEAVTASIRVVRLRKRFVDCETICRKTATGEVVIEGQATVLLPKPTTTTD</sequence>
<dbReference type="GO" id="GO:0006633">
    <property type="term" value="P:fatty acid biosynthetic process"/>
    <property type="evidence" value="ECO:0007669"/>
    <property type="project" value="InterPro"/>
</dbReference>
<dbReference type="InterPro" id="IPR002539">
    <property type="entry name" value="MaoC-like_dom"/>
</dbReference>
<dbReference type="InterPro" id="IPR050965">
    <property type="entry name" value="UPF0336/Enoyl-CoA_hydratase"/>
</dbReference>
<name>A0AAV2YU98_9STRA</name>
<dbReference type="InterPro" id="IPR003965">
    <property type="entry name" value="Fatty_acid_synthase"/>
</dbReference>
<dbReference type="PANTHER" id="PTHR43437">
    <property type="entry name" value="HYDROXYACYL-THIOESTER DEHYDRATASE TYPE 2, MITOCHONDRIAL-RELATED"/>
    <property type="match status" value="1"/>
</dbReference>
<dbReference type="GO" id="GO:0004312">
    <property type="term" value="F:fatty acid synthase activity"/>
    <property type="evidence" value="ECO:0007669"/>
    <property type="project" value="InterPro"/>
</dbReference>
<evidence type="ECO:0000313" key="2">
    <source>
        <dbReference type="EMBL" id="DAZ96179.1"/>
    </source>
</evidence>
<reference evidence="2" key="2">
    <citation type="journal article" date="2023" name="Microbiol Resour">
        <title>Decontamination and Annotation of the Draft Genome Sequence of the Oomycete Lagenidium giganteum ARSEF 373.</title>
        <authorList>
            <person name="Morgan W.R."/>
            <person name="Tartar A."/>
        </authorList>
    </citation>
    <scope>NUCLEOTIDE SEQUENCE</scope>
    <source>
        <strain evidence="2">ARSEF 373</strain>
    </source>
</reference>
<comment type="caution">
    <text evidence="2">The sequence shown here is derived from an EMBL/GenBank/DDBJ whole genome shotgun (WGS) entry which is preliminary data.</text>
</comment>
<dbReference type="SUPFAM" id="SSF54637">
    <property type="entry name" value="Thioesterase/thiol ester dehydrase-isomerase"/>
    <property type="match status" value="1"/>
</dbReference>
<dbReference type="EMBL" id="DAKRPA010000175">
    <property type="protein sequence ID" value="DAZ96179.1"/>
    <property type="molecule type" value="Genomic_DNA"/>
</dbReference>
<dbReference type="Pfam" id="PF01575">
    <property type="entry name" value="MaoC_dehydratas"/>
    <property type="match status" value="1"/>
</dbReference>
<evidence type="ECO:0000313" key="3">
    <source>
        <dbReference type="Proteomes" id="UP001146120"/>
    </source>
</evidence>
<dbReference type="Gene3D" id="3.10.129.10">
    <property type="entry name" value="Hotdog Thioesterase"/>
    <property type="match status" value="1"/>
</dbReference>
<protein>
    <recommendedName>
        <fullName evidence="1">MaoC-like domain-containing protein</fullName>
    </recommendedName>
</protein>
<feature type="domain" description="MaoC-like" evidence="1">
    <location>
        <begin position="12"/>
        <end position="116"/>
    </location>
</feature>
<dbReference type="PANTHER" id="PTHR43437:SF3">
    <property type="entry name" value="HYDROXYACYL-THIOESTER DEHYDRATASE TYPE 2, MITOCHONDRIAL"/>
    <property type="match status" value="1"/>
</dbReference>
<organism evidence="2 3">
    <name type="scientific">Lagenidium giganteum</name>
    <dbReference type="NCBI Taxonomy" id="4803"/>
    <lineage>
        <taxon>Eukaryota</taxon>
        <taxon>Sar</taxon>
        <taxon>Stramenopiles</taxon>
        <taxon>Oomycota</taxon>
        <taxon>Peronosporomycetes</taxon>
        <taxon>Pythiales</taxon>
        <taxon>Pythiaceae</taxon>
    </lineage>
</organism>
<dbReference type="AlphaFoldDB" id="A0AAV2YU98"/>
<dbReference type="InterPro" id="IPR029069">
    <property type="entry name" value="HotDog_dom_sf"/>
</dbReference>